<evidence type="ECO:0000313" key="8">
    <source>
        <dbReference type="Proteomes" id="UP000777265"/>
    </source>
</evidence>
<dbReference type="InterPro" id="IPR011538">
    <property type="entry name" value="Nuo51_FMN-bd"/>
</dbReference>
<keyword evidence="3" id="KW-0479">Metal-binding</keyword>
<dbReference type="InterPro" id="IPR017896">
    <property type="entry name" value="4Fe4S_Fe-S-bd"/>
</dbReference>
<dbReference type="FunFam" id="1.20.1440.230:FF:000001">
    <property type="entry name" value="Mitochondrial NADH dehydrogenase flavoprotein 1"/>
    <property type="match status" value="1"/>
</dbReference>
<dbReference type="InterPro" id="IPR037207">
    <property type="entry name" value="Nuop51_4Fe4S-bd_sf"/>
</dbReference>
<dbReference type="SUPFAM" id="SSF54862">
    <property type="entry name" value="4Fe-4S ferredoxins"/>
    <property type="match status" value="1"/>
</dbReference>
<dbReference type="EMBL" id="JAAYEE010000126">
    <property type="protein sequence ID" value="NLW35326.1"/>
    <property type="molecule type" value="Genomic_DNA"/>
</dbReference>
<evidence type="ECO:0000256" key="1">
    <source>
        <dbReference type="ARBA" id="ARBA00007523"/>
    </source>
</evidence>
<dbReference type="Pfam" id="PF01512">
    <property type="entry name" value="Complex1_51K"/>
    <property type="match status" value="1"/>
</dbReference>
<accession>A0A971S0P5</accession>
<dbReference type="Gene3D" id="3.40.50.11540">
    <property type="entry name" value="NADH-ubiquinone oxidoreductase 51kDa subunit"/>
    <property type="match status" value="1"/>
</dbReference>
<evidence type="ECO:0000313" key="7">
    <source>
        <dbReference type="EMBL" id="NLW35326.1"/>
    </source>
</evidence>
<name>A0A971S0P5_9BACT</name>
<protein>
    <submittedName>
        <fullName evidence="7">NADH-quinone oxidoreductase subunit NuoF</fullName>
    </submittedName>
</protein>
<dbReference type="SUPFAM" id="SSF142984">
    <property type="entry name" value="Nqo1 middle domain-like"/>
    <property type="match status" value="1"/>
</dbReference>
<dbReference type="Proteomes" id="UP000777265">
    <property type="component" value="Unassembled WGS sequence"/>
</dbReference>
<organism evidence="7 8">
    <name type="scientific">Syntrophorhabdus aromaticivorans</name>
    <dbReference type="NCBI Taxonomy" id="328301"/>
    <lineage>
        <taxon>Bacteria</taxon>
        <taxon>Pseudomonadati</taxon>
        <taxon>Thermodesulfobacteriota</taxon>
        <taxon>Syntrophorhabdia</taxon>
        <taxon>Syntrophorhabdales</taxon>
        <taxon>Syntrophorhabdaceae</taxon>
        <taxon>Syntrophorhabdus</taxon>
    </lineage>
</organism>
<dbReference type="SUPFAM" id="SSF140490">
    <property type="entry name" value="Nqo1C-terminal domain-like"/>
    <property type="match status" value="1"/>
</dbReference>
<dbReference type="PROSITE" id="PS51379">
    <property type="entry name" value="4FE4S_FER_2"/>
    <property type="match status" value="2"/>
</dbReference>
<keyword evidence="4" id="KW-0408">Iron</keyword>
<dbReference type="PANTHER" id="PTHR43578:SF3">
    <property type="entry name" value="NADH-QUINONE OXIDOREDUCTASE SUBUNIT F"/>
    <property type="match status" value="1"/>
</dbReference>
<dbReference type="AlphaFoldDB" id="A0A971S0P5"/>
<gene>
    <name evidence="7" type="ORF">GXY80_07580</name>
</gene>
<evidence type="ECO:0000259" key="6">
    <source>
        <dbReference type="PROSITE" id="PS51379"/>
    </source>
</evidence>
<evidence type="ECO:0000256" key="4">
    <source>
        <dbReference type="ARBA" id="ARBA00023004"/>
    </source>
</evidence>
<dbReference type="PROSITE" id="PS00645">
    <property type="entry name" value="COMPLEX1_51K_2"/>
    <property type="match status" value="1"/>
</dbReference>
<dbReference type="InterPro" id="IPR036249">
    <property type="entry name" value="Thioredoxin-like_sf"/>
</dbReference>
<reference evidence="7" key="1">
    <citation type="journal article" date="2020" name="Biotechnol. Biofuels">
        <title>New insights from the biogas microbiome by comprehensive genome-resolved metagenomics of nearly 1600 species originating from multiple anaerobic digesters.</title>
        <authorList>
            <person name="Campanaro S."/>
            <person name="Treu L."/>
            <person name="Rodriguez-R L.M."/>
            <person name="Kovalovszki A."/>
            <person name="Ziels R.M."/>
            <person name="Maus I."/>
            <person name="Zhu X."/>
            <person name="Kougias P.G."/>
            <person name="Basile A."/>
            <person name="Luo G."/>
            <person name="Schluter A."/>
            <person name="Konstantinidis K.T."/>
            <person name="Angelidaki I."/>
        </authorList>
    </citation>
    <scope>NUCLEOTIDE SEQUENCE</scope>
    <source>
        <strain evidence="7">AS06rmzACSIP_7</strain>
    </source>
</reference>
<dbReference type="FunFam" id="3.40.50.11540:FF:000001">
    <property type="entry name" value="NADH dehydrogenase [ubiquinone] flavoprotein 1, mitochondrial"/>
    <property type="match status" value="1"/>
</dbReference>
<dbReference type="Gene3D" id="3.30.70.20">
    <property type="match status" value="1"/>
</dbReference>
<dbReference type="GO" id="GO:0046872">
    <property type="term" value="F:metal ion binding"/>
    <property type="evidence" value="ECO:0007669"/>
    <property type="project" value="UniProtKB-KW"/>
</dbReference>
<dbReference type="Gene3D" id="3.40.30.10">
    <property type="entry name" value="Glutaredoxin"/>
    <property type="match status" value="1"/>
</dbReference>
<keyword evidence="5" id="KW-0411">Iron-sulfur</keyword>
<dbReference type="InterPro" id="IPR037225">
    <property type="entry name" value="Nuo51_FMN-bd_sf"/>
</dbReference>
<dbReference type="Gene3D" id="1.20.1440.230">
    <property type="entry name" value="NADH-ubiquinone oxidoreductase 51kDa subunit, iron-sulphur binding domain"/>
    <property type="match status" value="1"/>
</dbReference>
<dbReference type="PROSITE" id="PS00198">
    <property type="entry name" value="4FE4S_FER_1"/>
    <property type="match status" value="1"/>
</dbReference>
<dbReference type="SUPFAM" id="SSF142019">
    <property type="entry name" value="Nqo1 FMN-binding domain-like"/>
    <property type="match status" value="1"/>
</dbReference>
<feature type="domain" description="4Fe-4S ferredoxin-type" evidence="6">
    <location>
        <begin position="588"/>
        <end position="617"/>
    </location>
</feature>
<sequence length="626" mass="68700">MNKLKKKINLARKKWEEFTDNREPIIYVGAASCGRAAGAPELLSDINRFIEENRVKARVVEVGCIGPCYLEPLVDVKMPGEPRVSYNNVTAKTLQNILKAHFREGIPFAKAAIGHFGTNSYHDIPRFYELPMLKPQVRIVLRNCGLINPEDIDQYLAVDGYQGLMKALRMSPDDVIGVVRQAGLRGRGGAGFPTFKKWTVCRNAPDEQKYLICNADEGDPGAFMNRSLIESDPHAVLEGMLIAAYAIGASKGIIYIRAEYPLAIKRLKTAIAQMREYGLLGTKILGSNFAFDIKIKEGAGAFVCGEETALIGSIEGKRGMPRSRPPFPAISGLHGCPTIINNVETLGTLPNILRNGAEWYTKYGKEGNRGTKTFSLVGKIRRPGLIEVQLGTPLREIIFDIGGGVQKTFKAIQTGGPSGGCLSEEFLDLPVDYESLASVGSIMGSGGLIVMDEDTCIVDVAKYFLDFTQKESCGKCVPCRVGTRHMVELLDKITHGEGMADDLLSLRTLGDTIKKGALCGLGQTAPNPVLTTLRYFRNEYLEHIKDQRCRATVCKDLIEYRVIKEKCTGCQSCVRVCPTGAITGPRSEPHNLDVTKCIKCRSCYEICRFDAIAGDAIVIRTAEKRS</sequence>
<dbReference type="InterPro" id="IPR019575">
    <property type="entry name" value="Nuop51_4Fe4S-bd"/>
</dbReference>
<proteinExistence type="inferred from homology"/>
<dbReference type="InterPro" id="IPR017900">
    <property type="entry name" value="4Fe4S_Fe_S_CS"/>
</dbReference>
<comment type="similarity">
    <text evidence="1">Belongs to the complex I 51 kDa subunit family.</text>
</comment>
<dbReference type="GO" id="GO:0051539">
    <property type="term" value="F:4 iron, 4 sulfur cluster binding"/>
    <property type="evidence" value="ECO:0007669"/>
    <property type="project" value="UniProtKB-KW"/>
</dbReference>
<dbReference type="GO" id="GO:0008137">
    <property type="term" value="F:NADH dehydrogenase (ubiquinone) activity"/>
    <property type="evidence" value="ECO:0007669"/>
    <property type="project" value="InterPro"/>
</dbReference>
<dbReference type="SMART" id="SM00928">
    <property type="entry name" value="NADH_4Fe-4S"/>
    <property type="match status" value="1"/>
</dbReference>
<evidence type="ECO:0000256" key="5">
    <source>
        <dbReference type="ARBA" id="ARBA00023014"/>
    </source>
</evidence>
<dbReference type="CDD" id="cd02980">
    <property type="entry name" value="TRX_Fd_family"/>
    <property type="match status" value="1"/>
</dbReference>
<dbReference type="Pfam" id="PF00037">
    <property type="entry name" value="Fer4"/>
    <property type="match status" value="2"/>
</dbReference>
<dbReference type="Gene3D" id="3.10.20.600">
    <property type="match status" value="1"/>
</dbReference>
<reference evidence="7" key="2">
    <citation type="submission" date="2020-01" db="EMBL/GenBank/DDBJ databases">
        <authorList>
            <person name="Campanaro S."/>
        </authorList>
    </citation>
    <scope>NUCLEOTIDE SEQUENCE</scope>
    <source>
        <strain evidence="7">AS06rmzACSIP_7</strain>
    </source>
</reference>
<evidence type="ECO:0000256" key="2">
    <source>
        <dbReference type="ARBA" id="ARBA00022485"/>
    </source>
</evidence>
<evidence type="ECO:0000256" key="3">
    <source>
        <dbReference type="ARBA" id="ARBA00022723"/>
    </source>
</evidence>
<dbReference type="Pfam" id="PF10589">
    <property type="entry name" value="NADH_4Fe-4S"/>
    <property type="match status" value="1"/>
</dbReference>
<dbReference type="SUPFAM" id="SSF52833">
    <property type="entry name" value="Thioredoxin-like"/>
    <property type="match status" value="1"/>
</dbReference>
<dbReference type="GO" id="GO:0010181">
    <property type="term" value="F:FMN binding"/>
    <property type="evidence" value="ECO:0007669"/>
    <property type="project" value="InterPro"/>
</dbReference>
<feature type="domain" description="4Fe-4S ferredoxin-type" evidence="6">
    <location>
        <begin position="558"/>
        <end position="587"/>
    </location>
</feature>
<keyword evidence="2" id="KW-0004">4Fe-4S</keyword>
<dbReference type="InterPro" id="IPR001949">
    <property type="entry name" value="NADH-UbQ_OxRdtase_51kDa_CS"/>
</dbReference>
<comment type="caution">
    <text evidence="7">The sequence shown here is derived from an EMBL/GenBank/DDBJ whole genome shotgun (WGS) entry which is preliminary data.</text>
</comment>
<dbReference type="PANTHER" id="PTHR43578">
    <property type="entry name" value="NADH-QUINONE OXIDOREDUCTASE SUBUNIT F"/>
    <property type="match status" value="1"/>
</dbReference>
<dbReference type="Gene3D" id="6.10.250.1450">
    <property type="match status" value="1"/>
</dbReference>